<organism evidence="2 3">
    <name type="scientific">Ilex paraguariensis</name>
    <name type="common">yerba mate</name>
    <dbReference type="NCBI Taxonomy" id="185542"/>
    <lineage>
        <taxon>Eukaryota</taxon>
        <taxon>Viridiplantae</taxon>
        <taxon>Streptophyta</taxon>
        <taxon>Embryophyta</taxon>
        <taxon>Tracheophyta</taxon>
        <taxon>Spermatophyta</taxon>
        <taxon>Magnoliopsida</taxon>
        <taxon>eudicotyledons</taxon>
        <taxon>Gunneridae</taxon>
        <taxon>Pentapetalae</taxon>
        <taxon>asterids</taxon>
        <taxon>campanulids</taxon>
        <taxon>Aquifoliales</taxon>
        <taxon>Aquifoliaceae</taxon>
        <taxon>Ilex</taxon>
    </lineage>
</organism>
<gene>
    <name evidence="2" type="ORF">ILEXP_LOCUS35528</name>
</gene>
<evidence type="ECO:0000256" key="1">
    <source>
        <dbReference type="SAM" id="MobiDB-lite"/>
    </source>
</evidence>
<keyword evidence="3" id="KW-1185">Reference proteome</keyword>
<sequence length="120" mass="13199">MEDRYGRPLSPPPALPSSPDIMMLLDGGELDEDQVMSEVHLGCSPNHSRLPSLILPSLFRFVVKCKSSSLSGSLIPGSEINPKFFREVTSDINTVEVNASDYKEWLSSAKAQKSPYLDDS</sequence>
<name>A0ABC8TDX0_9AQUA</name>
<evidence type="ECO:0000313" key="3">
    <source>
        <dbReference type="Proteomes" id="UP001642360"/>
    </source>
</evidence>
<feature type="region of interest" description="Disordered" evidence="1">
    <location>
        <begin position="1"/>
        <end position="20"/>
    </location>
</feature>
<dbReference type="EMBL" id="CAUOFW020004580">
    <property type="protein sequence ID" value="CAK9166317.1"/>
    <property type="molecule type" value="Genomic_DNA"/>
</dbReference>
<dbReference type="Proteomes" id="UP001642360">
    <property type="component" value="Unassembled WGS sequence"/>
</dbReference>
<reference evidence="2 3" key="1">
    <citation type="submission" date="2024-02" db="EMBL/GenBank/DDBJ databases">
        <authorList>
            <person name="Vignale AGUSTIN F."/>
            <person name="Sosa J E."/>
            <person name="Modenutti C."/>
        </authorList>
    </citation>
    <scope>NUCLEOTIDE SEQUENCE [LARGE SCALE GENOMIC DNA]</scope>
</reference>
<accession>A0ABC8TDX0</accession>
<proteinExistence type="predicted"/>
<evidence type="ECO:0000313" key="2">
    <source>
        <dbReference type="EMBL" id="CAK9166317.1"/>
    </source>
</evidence>
<comment type="caution">
    <text evidence="2">The sequence shown here is derived from an EMBL/GenBank/DDBJ whole genome shotgun (WGS) entry which is preliminary data.</text>
</comment>
<protein>
    <submittedName>
        <fullName evidence="2">Uncharacterized protein</fullName>
    </submittedName>
</protein>
<dbReference type="AlphaFoldDB" id="A0ABC8TDX0"/>